<organism evidence="1">
    <name type="scientific">viral metagenome</name>
    <dbReference type="NCBI Taxonomy" id="1070528"/>
    <lineage>
        <taxon>unclassified sequences</taxon>
        <taxon>metagenomes</taxon>
        <taxon>organismal metagenomes</taxon>
    </lineage>
</organism>
<reference evidence="1" key="1">
    <citation type="journal article" date="2020" name="Nature">
        <title>Giant virus diversity and host interactions through global metagenomics.</title>
        <authorList>
            <person name="Schulz F."/>
            <person name="Roux S."/>
            <person name="Paez-Espino D."/>
            <person name="Jungbluth S."/>
            <person name="Walsh D.A."/>
            <person name="Denef V.J."/>
            <person name="McMahon K.D."/>
            <person name="Konstantinidis K.T."/>
            <person name="Eloe-Fadrosh E.A."/>
            <person name="Kyrpides N.C."/>
            <person name="Woyke T."/>
        </authorList>
    </citation>
    <scope>NUCLEOTIDE SEQUENCE</scope>
    <source>
        <strain evidence="1">GVMAG-M-3300009161-30</strain>
    </source>
</reference>
<proteinExistence type="predicted"/>
<dbReference type="EMBL" id="MN738945">
    <property type="protein sequence ID" value="QHT32613.1"/>
    <property type="molecule type" value="Genomic_DNA"/>
</dbReference>
<sequence>MDDNARLHLQKMIKANNVEDVTDLIRELKHSHLLQNDINALLKMKAKYKNDMEKINQESMTECTFLFTYYTDIYNKIKKDEIDLSILNKFLNVLRRIEDGEIDQHEGAFIVGTLLKEMYVDSALKKADKLNEEHDNKVVEPPREAIKISWNEFKKANM</sequence>
<protein>
    <submittedName>
        <fullName evidence="1">Uncharacterized protein</fullName>
    </submittedName>
</protein>
<evidence type="ECO:0000313" key="1">
    <source>
        <dbReference type="EMBL" id="QHT32613.1"/>
    </source>
</evidence>
<name>A0A6C0EVQ8_9ZZZZ</name>
<accession>A0A6C0EVQ8</accession>
<dbReference type="AlphaFoldDB" id="A0A6C0EVQ8"/>